<reference evidence="3" key="1">
    <citation type="submission" date="2016-02" db="EMBL/GenBank/DDBJ databases">
        <title>Draft genome sequence of Microdochium bolleyi, a fungal endophyte of beachgrass.</title>
        <authorList>
            <consortium name="DOE Joint Genome Institute"/>
            <person name="David A.S."/>
            <person name="May G."/>
            <person name="Haridas S."/>
            <person name="Lim J."/>
            <person name="Wang M."/>
            <person name="Labutti K."/>
            <person name="Lipzen A."/>
            <person name="Barry K."/>
            <person name="Grigoriev I.V."/>
        </authorList>
    </citation>
    <scope>NUCLEOTIDE SEQUENCE [LARGE SCALE GENOMIC DNA]</scope>
    <source>
        <strain evidence="3">J235TASD1</strain>
    </source>
</reference>
<dbReference type="STRING" id="196109.A0A136IWX2"/>
<dbReference type="InParanoid" id="A0A136IWX2"/>
<dbReference type="Proteomes" id="UP000070501">
    <property type="component" value="Unassembled WGS sequence"/>
</dbReference>
<gene>
    <name evidence="2" type="ORF">Micbo1qcDRAFT_12627</name>
</gene>
<evidence type="ECO:0000313" key="3">
    <source>
        <dbReference type="Proteomes" id="UP000070501"/>
    </source>
</evidence>
<name>A0A136IWX2_9PEZI</name>
<dbReference type="OrthoDB" id="5385013at2759"/>
<organism evidence="2 3">
    <name type="scientific">Microdochium bolleyi</name>
    <dbReference type="NCBI Taxonomy" id="196109"/>
    <lineage>
        <taxon>Eukaryota</taxon>
        <taxon>Fungi</taxon>
        <taxon>Dikarya</taxon>
        <taxon>Ascomycota</taxon>
        <taxon>Pezizomycotina</taxon>
        <taxon>Sordariomycetes</taxon>
        <taxon>Xylariomycetidae</taxon>
        <taxon>Xylariales</taxon>
        <taxon>Microdochiaceae</taxon>
        <taxon>Microdochium</taxon>
    </lineage>
</organism>
<accession>A0A136IWX2</accession>
<feature type="domain" description="DUF7371" evidence="1">
    <location>
        <begin position="1"/>
        <end position="160"/>
    </location>
</feature>
<dbReference type="InterPro" id="IPR055795">
    <property type="entry name" value="DUF7371"/>
</dbReference>
<dbReference type="AlphaFoldDB" id="A0A136IWX2"/>
<dbReference type="Pfam" id="PF24086">
    <property type="entry name" value="DUF7371"/>
    <property type="match status" value="1"/>
</dbReference>
<protein>
    <recommendedName>
        <fullName evidence="1">DUF7371 domain-containing protein</fullName>
    </recommendedName>
</protein>
<evidence type="ECO:0000259" key="1">
    <source>
        <dbReference type="Pfam" id="PF24086"/>
    </source>
</evidence>
<proteinExistence type="predicted"/>
<sequence length="177" mass="19589">MLSPYHRLWFSRSFNIKADARSTSPASPVLQFHPDLTSASNAGEAMISVGPQRANSCFSFDLYAANLGCASFYGGCHFKMTGARYDEATGREVDVATETFHIRGCKDIESCQLQPVAMSTLRGLTSITITAEADGLPATWWSDNLMLGWSDNSCESSVCRSAIRDSIRRRDWTAYRH</sequence>
<evidence type="ECO:0000313" key="2">
    <source>
        <dbReference type="EMBL" id="KXJ89441.1"/>
    </source>
</evidence>
<dbReference type="EMBL" id="KQ964255">
    <property type="protein sequence ID" value="KXJ89441.1"/>
    <property type="molecule type" value="Genomic_DNA"/>
</dbReference>
<keyword evidence="3" id="KW-1185">Reference proteome</keyword>